<feature type="region of interest" description="Disordered" evidence="1">
    <location>
        <begin position="97"/>
        <end position="165"/>
    </location>
</feature>
<evidence type="ECO:0000256" key="1">
    <source>
        <dbReference type="SAM" id="MobiDB-lite"/>
    </source>
</evidence>
<keyword evidence="3" id="KW-1185">Reference proteome</keyword>
<reference evidence="2" key="1">
    <citation type="submission" date="2022-07" db="EMBL/GenBank/DDBJ databases">
        <authorList>
            <person name="Macas J."/>
            <person name="Novak P."/>
            <person name="Neumann P."/>
        </authorList>
    </citation>
    <scope>NUCLEOTIDE SEQUENCE</scope>
</reference>
<dbReference type="EMBL" id="CAMAPF010000200">
    <property type="protein sequence ID" value="CAH9112708.1"/>
    <property type="molecule type" value="Genomic_DNA"/>
</dbReference>
<comment type="caution">
    <text evidence="2">The sequence shown here is derived from an EMBL/GenBank/DDBJ whole genome shotgun (WGS) entry which is preliminary data.</text>
</comment>
<evidence type="ECO:0000313" key="3">
    <source>
        <dbReference type="Proteomes" id="UP001152523"/>
    </source>
</evidence>
<dbReference type="AlphaFoldDB" id="A0AAV0E1Q3"/>
<organism evidence="2 3">
    <name type="scientific">Cuscuta epithymum</name>
    <dbReference type="NCBI Taxonomy" id="186058"/>
    <lineage>
        <taxon>Eukaryota</taxon>
        <taxon>Viridiplantae</taxon>
        <taxon>Streptophyta</taxon>
        <taxon>Embryophyta</taxon>
        <taxon>Tracheophyta</taxon>
        <taxon>Spermatophyta</taxon>
        <taxon>Magnoliopsida</taxon>
        <taxon>eudicotyledons</taxon>
        <taxon>Gunneridae</taxon>
        <taxon>Pentapetalae</taxon>
        <taxon>asterids</taxon>
        <taxon>lamiids</taxon>
        <taxon>Solanales</taxon>
        <taxon>Convolvulaceae</taxon>
        <taxon>Cuscuteae</taxon>
        <taxon>Cuscuta</taxon>
        <taxon>Cuscuta subgen. Cuscuta</taxon>
    </lineage>
</organism>
<accession>A0AAV0E1Q3</accession>
<proteinExistence type="predicted"/>
<feature type="compositionally biased region" description="Gly residues" evidence="1">
    <location>
        <begin position="127"/>
        <end position="136"/>
    </location>
</feature>
<dbReference type="Proteomes" id="UP001152523">
    <property type="component" value="Unassembled WGS sequence"/>
</dbReference>
<protein>
    <submittedName>
        <fullName evidence="2">Uncharacterized protein</fullName>
    </submittedName>
</protein>
<name>A0AAV0E1Q3_9ASTE</name>
<sequence>MPAVRQHPEHLRILVLAQAYGTQAVVSRIRAPLRVHEFRVRIDHRLIEPDGAALRRGAVVLLGGEDYAGEVDPVLVGVGVAAAGLCIAAAAADGGGAAADVGGQKDGGEEDEEAEGDGDGVAEADGGDVGGDGVGGWRRRQGRRERRRRGGGEEEGKRRRTLGEGWKGEMVHLKRGKEEDEVVVGGAFSCSI</sequence>
<feature type="compositionally biased region" description="Basic residues" evidence="1">
    <location>
        <begin position="137"/>
        <end position="149"/>
    </location>
</feature>
<feature type="compositionally biased region" description="Acidic residues" evidence="1">
    <location>
        <begin position="108"/>
        <end position="126"/>
    </location>
</feature>
<gene>
    <name evidence="2" type="ORF">CEPIT_LOCUS20042</name>
</gene>
<evidence type="ECO:0000313" key="2">
    <source>
        <dbReference type="EMBL" id="CAH9112708.1"/>
    </source>
</evidence>